<dbReference type="SUPFAM" id="SSF52402">
    <property type="entry name" value="Adenine nucleotide alpha hydrolases-like"/>
    <property type="match status" value="1"/>
</dbReference>
<feature type="compositionally biased region" description="Basic and acidic residues" evidence="1">
    <location>
        <begin position="479"/>
        <end position="493"/>
    </location>
</feature>
<evidence type="ECO:0000313" key="3">
    <source>
        <dbReference type="EMBL" id="MFC5382122.1"/>
    </source>
</evidence>
<evidence type="ECO:0000313" key="4">
    <source>
        <dbReference type="Proteomes" id="UP001596122"/>
    </source>
</evidence>
<feature type="domain" description="Phosphoadenosine phosphosulphate reductase" evidence="2">
    <location>
        <begin position="41"/>
        <end position="224"/>
    </location>
</feature>
<dbReference type="Gene3D" id="3.40.50.620">
    <property type="entry name" value="HUPs"/>
    <property type="match status" value="1"/>
</dbReference>
<gene>
    <name evidence="3" type="primary">dndC</name>
    <name evidence="3" type="ORF">ACFPJ6_15240</name>
</gene>
<evidence type="ECO:0000259" key="2">
    <source>
        <dbReference type="Pfam" id="PF01507"/>
    </source>
</evidence>
<dbReference type="InterPro" id="IPR017598">
    <property type="entry name" value="SulphurTrfase_DndC"/>
</dbReference>
<accession>A0ABW0GQ41</accession>
<dbReference type="Pfam" id="PF01507">
    <property type="entry name" value="PAPS_reduct"/>
    <property type="match status" value="1"/>
</dbReference>
<organism evidence="3 4">
    <name type="scientific">Aquipuribacter nitratireducens</name>
    <dbReference type="NCBI Taxonomy" id="650104"/>
    <lineage>
        <taxon>Bacteria</taxon>
        <taxon>Bacillati</taxon>
        <taxon>Actinomycetota</taxon>
        <taxon>Actinomycetes</taxon>
        <taxon>Micrococcales</taxon>
        <taxon>Intrasporangiaceae</taxon>
        <taxon>Aquipuribacter</taxon>
    </lineage>
</organism>
<reference evidence="4" key="1">
    <citation type="journal article" date="2019" name="Int. J. Syst. Evol. Microbiol.">
        <title>The Global Catalogue of Microorganisms (GCM) 10K type strain sequencing project: providing services to taxonomists for standard genome sequencing and annotation.</title>
        <authorList>
            <consortium name="The Broad Institute Genomics Platform"/>
            <consortium name="The Broad Institute Genome Sequencing Center for Infectious Disease"/>
            <person name="Wu L."/>
            <person name="Ma J."/>
        </authorList>
    </citation>
    <scope>NUCLEOTIDE SEQUENCE [LARGE SCALE GENOMIC DNA]</scope>
    <source>
        <strain evidence="4">CCUG 43114</strain>
    </source>
</reference>
<dbReference type="RefSeq" id="WP_340269754.1">
    <property type="nucleotide sequence ID" value="NZ_JBBEOG010000005.1"/>
</dbReference>
<dbReference type="InterPro" id="IPR014729">
    <property type="entry name" value="Rossmann-like_a/b/a_fold"/>
</dbReference>
<dbReference type="NCBIfam" id="TIGR03183">
    <property type="entry name" value="DNA_S_dndC"/>
    <property type="match status" value="1"/>
</dbReference>
<proteinExistence type="predicted"/>
<dbReference type="InterPro" id="IPR050128">
    <property type="entry name" value="Sulfate_adenylyltrnsfr_sub2"/>
</dbReference>
<name>A0ABW0GQ41_9MICO</name>
<dbReference type="PANTHER" id="PTHR43196:SF2">
    <property type="entry name" value="PHOSPHOADENOSINE PHOSPHOSULFATE REDUCTASE"/>
    <property type="match status" value="1"/>
</dbReference>
<dbReference type="Proteomes" id="UP001596122">
    <property type="component" value="Unassembled WGS sequence"/>
</dbReference>
<evidence type="ECO:0000256" key="1">
    <source>
        <dbReference type="SAM" id="MobiDB-lite"/>
    </source>
</evidence>
<dbReference type="InterPro" id="IPR002500">
    <property type="entry name" value="PAPS_reduct_dom"/>
</dbReference>
<keyword evidence="4" id="KW-1185">Reference proteome</keyword>
<sequence length="512" mass="57767">MITSLPIRPRSAFDDLGFAGTVDALVAQTQELYRADGVPWVIGYSGGKDSTAVLQIVWQALQGLQPEQRTKPVHVISTDTLVENPVVAAWVTHSLEVMAEEAAAQGLPLTPHRLTPTVTDTFWVNLIGRGYPAPRPKFRWCTERLKIKPSNAFIRDMVRSHGEAILVLGTRKAESSGRHARMAALESRRVRDLLSPNDSLPNCLVYSPVENWSNDDVWTFLMQTPNPWGYSNKELLTMYQGASPDGECPLVVDASTPSCGDSRFGCWTCTLVEKDKSMSAMIQNDEEKEWMLPLLELRNELDVADDRHLRDFRRMNGSVQLFHDKTIPGPYKQSAREDWLRRLLEAQAWIRENGPDYVRSLDLITTAELEEIRRIWVVDKHEFEDHLPGIYEAAIGAPYPGKLLDEHLPLGADMISSLQEVVGEDRLHFELVRELLDIEQRHRSQVRRAGLFESLEKALRKGFYDDEADATMRAQKRKAALERVPAEHDRSPDPLDLADGYARPTATAGPTS</sequence>
<protein>
    <submittedName>
        <fullName evidence="3">DNA phosphorothioation system sulfurtransferase DndC</fullName>
    </submittedName>
</protein>
<feature type="region of interest" description="Disordered" evidence="1">
    <location>
        <begin position="476"/>
        <end position="512"/>
    </location>
</feature>
<dbReference type="EMBL" id="JBHSLD010000014">
    <property type="protein sequence ID" value="MFC5382122.1"/>
    <property type="molecule type" value="Genomic_DNA"/>
</dbReference>
<dbReference type="PANTHER" id="PTHR43196">
    <property type="entry name" value="SULFATE ADENYLYLTRANSFERASE SUBUNIT 2"/>
    <property type="match status" value="1"/>
</dbReference>
<comment type="caution">
    <text evidence="3">The sequence shown here is derived from an EMBL/GenBank/DDBJ whole genome shotgun (WGS) entry which is preliminary data.</text>
</comment>
<dbReference type="NCBIfam" id="NF005316">
    <property type="entry name" value="PRK06850.1"/>
    <property type="match status" value="1"/>
</dbReference>